<dbReference type="InterPro" id="IPR002347">
    <property type="entry name" value="SDR_fam"/>
</dbReference>
<dbReference type="PANTHER" id="PTHR43008:SF4">
    <property type="entry name" value="CHAIN DEHYDROGENASE, PUTATIVE (AFU_ORTHOLOGUE AFUA_4G08710)-RELATED"/>
    <property type="match status" value="1"/>
</dbReference>
<evidence type="ECO:0000256" key="2">
    <source>
        <dbReference type="ARBA" id="ARBA00023002"/>
    </source>
</evidence>
<dbReference type="NCBIfam" id="TIGR04504">
    <property type="entry name" value="SDR_subfam_2"/>
    <property type="match status" value="1"/>
</dbReference>
<reference evidence="4 5" key="1">
    <citation type="submission" date="2024-06" db="EMBL/GenBank/DDBJ databases">
        <title>The Natural Products Discovery Center: Release of the First 8490 Sequenced Strains for Exploring Actinobacteria Biosynthetic Diversity.</title>
        <authorList>
            <person name="Kalkreuter E."/>
            <person name="Kautsar S.A."/>
            <person name="Yang D."/>
            <person name="Bader C.D."/>
            <person name="Teijaro C.N."/>
            <person name="Fluegel L."/>
            <person name="Davis C.M."/>
            <person name="Simpson J.R."/>
            <person name="Lauterbach L."/>
            <person name="Steele A.D."/>
            <person name="Gui C."/>
            <person name="Meng S."/>
            <person name="Li G."/>
            <person name="Viehrig K."/>
            <person name="Ye F."/>
            <person name="Su P."/>
            <person name="Kiefer A.F."/>
            <person name="Nichols A."/>
            <person name="Cepeda A.J."/>
            <person name="Yan W."/>
            <person name="Fan B."/>
            <person name="Jiang Y."/>
            <person name="Adhikari A."/>
            <person name="Zheng C.-J."/>
            <person name="Schuster L."/>
            <person name="Cowan T.M."/>
            <person name="Smanski M.J."/>
            <person name="Chevrette M.G."/>
            <person name="De Carvalho L.P.S."/>
            <person name="Shen B."/>
        </authorList>
    </citation>
    <scope>NUCLEOTIDE SEQUENCE [LARGE SCALE GENOMIC DNA]</scope>
    <source>
        <strain evidence="4 5">NPDC050100</strain>
    </source>
</reference>
<evidence type="ECO:0000313" key="4">
    <source>
        <dbReference type="EMBL" id="MEV0972379.1"/>
    </source>
</evidence>
<protein>
    <submittedName>
        <fullName evidence="4">Mycofactocin-coupled SDR family oxidoreductase</fullName>
    </submittedName>
</protein>
<dbReference type="EMBL" id="JBFALK010000016">
    <property type="protein sequence ID" value="MEV0972379.1"/>
    <property type="molecule type" value="Genomic_DNA"/>
</dbReference>
<dbReference type="InterPro" id="IPR020904">
    <property type="entry name" value="Sc_DH/Rdtase_CS"/>
</dbReference>
<gene>
    <name evidence="4" type="ORF">AB0I59_27575</name>
</gene>
<name>A0ABV3GL60_MICGL</name>
<dbReference type="Proteomes" id="UP001551675">
    <property type="component" value="Unassembled WGS sequence"/>
</dbReference>
<dbReference type="PROSITE" id="PS00061">
    <property type="entry name" value="ADH_SHORT"/>
    <property type="match status" value="1"/>
</dbReference>
<dbReference type="RefSeq" id="WP_358137451.1">
    <property type="nucleotide sequence ID" value="NZ_JBFALK010000016.1"/>
</dbReference>
<dbReference type="PRINTS" id="PR00081">
    <property type="entry name" value="GDHRDH"/>
</dbReference>
<proteinExistence type="inferred from homology"/>
<dbReference type="PANTHER" id="PTHR43008">
    <property type="entry name" value="BENZIL REDUCTASE"/>
    <property type="match status" value="1"/>
</dbReference>
<evidence type="ECO:0000256" key="3">
    <source>
        <dbReference type="SAM" id="MobiDB-lite"/>
    </source>
</evidence>
<dbReference type="Pfam" id="PF13561">
    <property type="entry name" value="adh_short_C2"/>
    <property type="match status" value="1"/>
</dbReference>
<sequence>MSGAEVSGAQVSGPIGATSARETPAERVALVTGAARGIGAATVSALASREYRVVAVDSCAGEGPGRPEGVAYPLATADDLMALADAHPGRVLSYVADVRDRDALAAAASLAVDRFGRLDAAVAAAAVIAGGLPLWRTPPSHLRSLWEVDVMGVWNTAAVCVPHMLAGPDPRGCRFVAVASAAASHGLFHLTAYNAAKHAVVGLVRGLAADLVGTGVTATAVSPGSTRTPMLAATADLYDLDGVDGFAASQLIRRLIDPTEIAEAIAFCCSREGGVVNGSVISADGGFTP</sequence>
<dbReference type="CDD" id="cd05233">
    <property type="entry name" value="SDR_c"/>
    <property type="match status" value="1"/>
</dbReference>
<dbReference type="NCBIfam" id="NF040491">
    <property type="entry name" value="SDR_subfam_4"/>
    <property type="match status" value="1"/>
</dbReference>
<feature type="region of interest" description="Disordered" evidence="3">
    <location>
        <begin position="1"/>
        <end position="22"/>
    </location>
</feature>
<keyword evidence="2" id="KW-0560">Oxidoreductase</keyword>
<organism evidence="4 5">
    <name type="scientific">Microtetraspora glauca</name>
    <dbReference type="NCBI Taxonomy" id="1996"/>
    <lineage>
        <taxon>Bacteria</taxon>
        <taxon>Bacillati</taxon>
        <taxon>Actinomycetota</taxon>
        <taxon>Actinomycetes</taxon>
        <taxon>Streptosporangiales</taxon>
        <taxon>Streptosporangiaceae</taxon>
        <taxon>Microtetraspora</taxon>
    </lineage>
</organism>
<evidence type="ECO:0000313" key="5">
    <source>
        <dbReference type="Proteomes" id="UP001551675"/>
    </source>
</evidence>
<dbReference type="InterPro" id="IPR036291">
    <property type="entry name" value="NAD(P)-bd_dom_sf"/>
</dbReference>
<dbReference type="SUPFAM" id="SSF51735">
    <property type="entry name" value="NAD(P)-binding Rossmann-fold domains"/>
    <property type="match status" value="1"/>
</dbReference>
<evidence type="ECO:0000256" key="1">
    <source>
        <dbReference type="ARBA" id="ARBA00006484"/>
    </source>
</evidence>
<dbReference type="InterPro" id="IPR030981">
    <property type="entry name" value="SDR_subfam_2"/>
</dbReference>
<comment type="similarity">
    <text evidence="1">Belongs to the short-chain dehydrogenases/reductases (SDR) family.</text>
</comment>
<accession>A0ABV3GL60</accession>
<comment type="caution">
    <text evidence="4">The sequence shown here is derived from an EMBL/GenBank/DDBJ whole genome shotgun (WGS) entry which is preliminary data.</text>
</comment>
<keyword evidence="5" id="KW-1185">Reference proteome</keyword>
<dbReference type="Gene3D" id="3.40.50.720">
    <property type="entry name" value="NAD(P)-binding Rossmann-like Domain"/>
    <property type="match status" value="1"/>
</dbReference>